<dbReference type="EMBL" id="MU003511">
    <property type="protein sequence ID" value="KAF2469628.1"/>
    <property type="molecule type" value="Genomic_DNA"/>
</dbReference>
<accession>A0ACB6QST7</accession>
<organism evidence="1 2">
    <name type="scientific">Lindgomyces ingoldianus</name>
    <dbReference type="NCBI Taxonomy" id="673940"/>
    <lineage>
        <taxon>Eukaryota</taxon>
        <taxon>Fungi</taxon>
        <taxon>Dikarya</taxon>
        <taxon>Ascomycota</taxon>
        <taxon>Pezizomycotina</taxon>
        <taxon>Dothideomycetes</taxon>
        <taxon>Pleosporomycetidae</taxon>
        <taxon>Pleosporales</taxon>
        <taxon>Lindgomycetaceae</taxon>
        <taxon>Lindgomyces</taxon>
    </lineage>
</organism>
<reference evidence="1" key="1">
    <citation type="journal article" date="2020" name="Stud. Mycol.">
        <title>101 Dothideomycetes genomes: a test case for predicting lifestyles and emergence of pathogens.</title>
        <authorList>
            <person name="Haridas S."/>
            <person name="Albert R."/>
            <person name="Binder M."/>
            <person name="Bloem J."/>
            <person name="Labutti K."/>
            <person name="Salamov A."/>
            <person name="Andreopoulos B."/>
            <person name="Baker S."/>
            <person name="Barry K."/>
            <person name="Bills G."/>
            <person name="Bluhm B."/>
            <person name="Cannon C."/>
            <person name="Castanera R."/>
            <person name="Culley D."/>
            <person name="Daum C."/>
            <person name="Ezra D."/>
            <person name="Gonzalez J."/>
            <person name="Henrissat B."/>
            <person name="Kuo A."/>
            <person name="Liang C."/>
            <person name="Lipzen A."/>
            <person name="Lutzoni F."/>
            <person name="Magnuson J."/>
            <person name="Mondo S."/>
            <person name="Nolan M."/>
            <person name="Ohm R."/>
            <person name="Pangilinan J."/>
            <person name="Park H.-J."/>
            <person name="Ramirez L."/>
            <person name="Alfaro M."/>
            <person name="Sun H."/>
            <person name="Tritt A."/>
            <person name="Yoshinaga Y."/>
            <person name="Zwiers L.-H."/>
            <person name="Turgeon B."/>
            <person name="Goodwin S."/>
            <person name="Spatafora J."/>
            <person name="Crous P."/>
            <person name="Grigoriev I."/>
        </authorList>
    </citation>
    <scope>NUCLEOTIDE SEQUENCE</scope>
    <source>
        <strain evidence="1">ATCC 200398</strain>
    </source>
</reference>
<protein>
    <submittedName>
        <fullName evidence="1">Oxidoreductase</fullName>
    </submittedName>
</protein>
<comment type="caution">
    <text evidence="1">The sequence shown here is derived from an EMBL/GenBank/DDBJ whole genome shotgun (WGS) entry which is preliminary data.</text>
</comment>
<proteinExistence type="predicted"/>
<gene>
    <name evidence="1" type="ORF">BDR25DRAFT_304352</name>
</gene>
<evidence type="ECO:0000313" key="2">
    <source>
        <dbReference type="Proteomes" id="UP000799755"/>
    </source>
</evidence>
<dbReference type="Proteomes" id="UP000799755">
    <property type="component" value="Unassembled WGS sequence"/>
</dbReference>
<keyword evidence="2" id="KW-1185">Reference proteome</keyword>
<sequence>MTRSESFSFNPARDIPSLSGKVILVTGGTAGLGTETIFQLSKHTPQRILFTGRNAASAEKVIQSAKEANANLDIAFVQCDFNSLKSVHDAGKHVLSTNTRLDILMCNAGIMAVPKALTSDGYEVQFGVNHLAHALLIKTLLPLLLRTSELPSADVRIISSSSLGFAFATSIVFDKLRTEHDMAVLGAFRRYGDSKLANVLYAQQLAVHYPQITSVSIHPGVIRTGLIDTLSTFNKCFCELATVGQKISIQDGAKNQLWAATCKKEKIQNGVFYEPVGKVGRTTSASKDAKLAAKLWEWTEGELKAFES</sequence>
<evidence type="ECO:0000313" key="1">
    <source>
        <dbReference type="EMBL" id="KAF2469628.1"/>
    </source>
</evidence>
<name>A0ACB6QST7_9PLEO</name>